<comment type="caution">
    <text evidence="1">The sequence shown here is derived from an EMBL/GenBank/DDBJ whole genome shotgun (WGS) entry which is preliminary data.</text>
</comment>
<protein>
    <submittedName>
        <fullName evidence="1">Uncharacterized protein</fullName>
    </submittedName>
</protein>
<gene>
    <name evidence="1" type="ORF">CSSPJE1EN1_LOCUS25070</name>
</gene>
<proteinExistence type="predicted"/>
<evidence type="ECO:0000313" key="1">
    <source>
        <dbReference type="EMBL" id="CAK9249692.1"/>
    </source>
</evidence>
<evidence type="ECO:0000313" key="2">
    <source>
        <dbReference type="Proteomes" id="UP001497444"/>
    </source>
</evidence>
<accession>A0ABP0V6E2</accession>
<keyword evidence="2" id="KW-1185">Reference proteome</keyword>
<name>A0ABP0V6E2_9BRYO</name>
<sequence length="109" mass="12226">MTSPTRGLEKDRSVEMSLEDLKQLNHLCEMISTATFNITLPKIFAEMFAQVFFGHATSANALLKRMPGRFNRLGVGPSIRVNKVARVVNRKVLESLRVKSTIGFPAVRH</sequence>
<dbReference type="Proteomes" id="UP001497444">
    <property type="component" value="Unassembled WGS sequence"/>
</dbReference>
<organism evidence="1 2">
    <name type="scientific">Sphagnum jensenii</name>
    <dbReference type="NCBI Taxonomy" id="128206"/>
    <lineage>
        <taxon>Eukaryota</taxon>
        <taxon>Viridiplantae</taxon>
        <taxon>Streptophyta</taxon>
        <taxon>Embryophyta</taxon>
        <taxon>Bryophyta</taxon>
        <taxon>Sphagnophytina</taxon>
        <taxon>Sphagnopsida</taxon>
        <taxon>Sphagnales</taxon>
        <taxon>Sphagnaceae</taxon>
        <taxon>Sphagnum</taxon>
    </lineage>
</organism>
<reference evidence="1" key="1">
    <citation type="submission" date="2024-02" db="EMBL/GenBank/DDBJ databases">
        <authorList>
            <consortium name="ELIXIR-Norway"/>
            <consortium name="Elixir Norway"/>
        </authorList>
    </citation>
    <scope>NUCLEOTIDE SEQUENCE</scope>
</reference>
<dbReference type="EMBL" id="CAXAQS010000025">
    <property type="protein sequence ID" value="CAK9249692.1"/>
    <property type="molecule type" value="Genomic_DNA"/>
</dbReference>